<evidence type="ECO:0000313" key="3">
    <source>
        <dbReference type="Proteomes" id="UP000000814"/>
    </source>
</evidence>
<keyword evidence="1" id="KW-0812">Transmembrane</keyword>
<dbReference type="KEGG" id="cac:CA_C2855"/>
<gene>
    <name evidence="2" type="ordered locus">CA_C2855</name>
</gene>
<dbReference type="AlphaFoldDB" id="Q97F86"/>
<keyword evidence="1" id="KW-1133">Transmembrane helix</keyword>
<evidence type="ECO:0000313" key="2">
    <source>
        <dbReference type="EMBL" id="AAK80798.1"/>
    </source>
</evidence>
<dbReference type="HOGENOM" id="CLU_2463538_0_0_9"/>
<dbReference type="EMBL" id="AE001437">
    <property type="protein sequence ID" value="AAK80798.1"/>
    <property type="molecule type" value="Genomic_DNA"/>
</dbReference>
<dbReference type="STRING" id="272562.CA_C2855"/>
<keyword evidence="1" id="KW-0472">Membrane</keyword>
<dbReference type="Proteomes" id="UP000000814">
    <property type="component" value="Chromosome"/>
</dbReference>
<reference evidence="2 3" key="1">
    <citation type="journal article" date="2001" name="J. Bacteriol.">
        <title>Genome sequence and comparative analysis of the solvent-producing bacterium Clostridium acetobutylicum.</title>
        <authorList>
            <person name="Nolling J."/>
            <person name="Breton G."/>
            <person name="Omelchenko M.V."/>
            <person name="Makarova K.S."/>
            <person name="Zeng Q."/>
            <person name="Gibson R."/>
            <person name="Lee H.M."/>
            <person name="Dubois J."/>
            <person name="Qiu D."/>
            <person name="Hitti J."/>
            <person name="Wolf Y.I."/>
            <person name="Tatusov R.L."/>
            <person name="Sabathe F."/>
            <person name="Doucette-Stamm L."/>
            <person name="Soucaille P."/>
            <person name="Daly M.J."/>
            <person name="Bennett G.N."/>
            <person name="Koonin E.V."/>
            <person name="Smith D.R."/>
        </authorList>
    </citation>
    <scope>NUCLEOTIDE SEQUENCE [LARGE SCALE GENOMIC DNA]</scope>
    <source>
        <strain evidence="3">ATCC 824 / DSM 792 / JCM 1419 / LMG 5710 / VKM B-1787</strain>
    </source>
</reference>
<organism evidence="2 3">
    <name type="scientific">Clostridium acetobutylicum (strain ATCC 824 / DSM 792 / JCM 1419 / IAM 19013 / LMG 5710 / NBRC 13948 / NRRL B-527 / VKM B-1787 / 2291 / W)</name>
    <dbReference type="NCBI Taxonomy" id="272562"/>
    <lineage>
        <taxon>Bacteria</taxon>
        <taxon>Bacillati</taxon>
        <taxon>Bacillota</taxon>
        <taxon>Clostridia</taxon>
        <taxon>Eubacteriales</taxon>
        <taxon>Clostridiaceae</taxon>
        <taxon>Clostridium</taxon>
    </lineage>
</organism>
<feature type="transmembrane region" description="Helical" evidence="1">
    <location>
        <begin position="21"/>
        <end position="46"/>
    </location>
</feature>
<proteinExistence type="predicted"/>
<name>Q97F86_CLOAB</name>
<feature type="transmembrane region" description="Helical" evidence="1">
    <location>
        <begin position="61"/>
        <end position="81"/>
    </location>
</feature>
<dbReference type="PIR" id="C97251">
    <property type="entry name" value="C97251"/>
</dbReference>
<sequence length="88" mass="10165">MKNPYEGGFLHMIWNVKNFMIKALVFALVISLGLTFLAIKTFLHILNHLYIFAGKRVSIEILYLSIYIGIILVLELVEIICNKHLTKM</sequence>
<evidence type="ECO:0000256" key="1">
    <source>
        <dbReference type="SAM" id="Phobius"/>
    </source>
</evidence>
<dbReference type="OrthoDB" id="9942373at2"/>
<keyword evidence="3" id="KW-1185">Reference proteome</keyword>
<accession>Q97F86</accession>
<protein>
    <submittedName>
        <fullName evidence="2">Predicted membrane protein</fullName>
    </submittedName>
</protein>